<evidence type="ECO:0000313" key="10">
    <source>
        <dbReference type="EMBL" id="RZC56735.1"/>
    </source>
</evidence>
<feature type="transmembrane region" description="Helical" evidence="9">
    <location>
        <begin position="314"/>
        <end position="333"/>
    </location>
</feature>
<dbReference type="GO" id="GO:0016705">
    <property type="term" value="F:oxidoreductase activity, acting on paired donors, with incorporation or reduction of molecular oxygen"/>
    <property type="evidence" value="ECO:0007669"/>
    <property type="project" value="InterPro"/>
</dbReference>
<evidence type="ECO:0000256" key="7">
    <source>
        <dbReference type="ARBA" id="ARBA00023033"/>
    </source>
</evidence>
<dbReference type="Gramene" id="RZC56735">
    <property type="protein sequence ID" value="RZC56735"/>
    <property type="gene ID" value="C5167_015584"/>
</dbReference>
<evidence type="ECO:0000256" key="3">
    <source>
        <dbReference type="ARBA" id="ARBA00022617"/>
    </source>
</evidence>
<evidence type="ECO:0000256" key="1">
    <source>
        <dbReference type="ARBA" id="ARBA00001971"/>
    </source>
</evidence>
<keyword evidence="11" id="KW-1185">Reference proteome</keyword>
<dbReference type="InterPro" id="IPR002401">
    <property type="entry name" value="Cyt_P450_E_grp-I"/>
</dbReference>
<evidence type="ECO:0000256" key="8">
    <source>
        <dbReference type="PIRSR" id="PIRSR602401-1"/>
    </source>
</evidence>
<protein>
    <recommendedName>
        <fullName evidence="12">Cytochrome P450</fullName>
    </recommendedName>
</protein>
<keyword evidence="5" id="KW-0560">Oxidoreductase</keyword>
<evidence type="ECO:0000256" key="2">
    <source>
        <dbReference type="ARBA" id="ARBA00010617"/>
    </source>
</evidence>
<dbReference type="GO" id="GO:0004497">
    <property type="term" value="F:monooxygenase activity"/>
    <property type="evidence" value="ECO:0007669"/>
    <property type="project" value="UniProtKB-KW"/>
</dbReference>
<dbReference type="GO" id="GO:0005506">
    <property type="term" value="F:iron ion binding"/>
    <property type="evidence" value="ECO:0007669"/>
    <property type="project" value="InterPro"/>
</dbReference>
<dbReference type="AlphaFoldDB" id="A0A4Y7JAU1"/>
<dbReference type="PRINTS" id="PR00385">
    <property type="entry name" value="P450"/>
</dbReference>
<comment type="cofactor">
    <cofactor evidence="1 8">
        <name>heme</name>
        <dbReference type="ChEBI" id="CHEBI:30413"/>
    </cofactor>
</comment>
<name>A0A4Y7JAU1_PAPSO</name>
<keyword evidence="6 8" id="KW-0408">Iron</keyword>
<dbReference type="GO" id="GO:0020037">
    <property type="term" value="F:heme binding"/>
    <property type="evidence" value="ECO:0007669"/>
    <property type="project" value="InterPro"/>
</dbReference>
<comment type="similarity">
    <text evidence="2">Belongs to the cytochrome P450 family.</text>
</comment>
<evidence type="ECO:0000313" key="11">
    <source>
        <dbReference type="Proteomes" id="UP000316621"/>
    </source>
</evidence>
<organism evidence="10 11">
    <name type="scientific">Papaver somniferum</name>
    <name type="common">Opium poppy</name>
    <dbReference type="NCBI Taxonomy" id="3469"/>
    <lineage>
        <taxon>Eukaryota</taxon>
        <taxon>Viridiplantae</taxon>
        <taxon>Streptophyta</taxon>
        <taxon>Embryophyta</taxon>
        <taxon>Tracheophyta</taxon>
        <taxon>Spermatophyta</taxon>
        <taxon>Magnoliopsida</taxon>
        <taxon>Ranunculales</taxon>
        <taxon>Papaveraceae</taxon>
        <taxon>Papaveroideae</taxon>
        <taxon>Papaver</taxon>
    </lineage>
</organism>
<dbReference type="GO" id="GO:0016125">
    <property type="term" value="P:sterol metabolic process"/>
    <property type="evidence" value="ECO:0007669"/>
    <property type="project" value="TreeGrafter"/>
</dbReference>
<keyword evidence="9" id="KW-0472">Membrane</keyword>
<keyword evidence="4 8" id="KW-0479">Metal-binding</keyword>
<dbReference type="InterPro" id="IPR001128">
    <property type="entry name" value="Cyt_P450"/>
</dbReference>
<dbReference type="InterPro" id="IPR036396">
    <property type="entry name" value="Cyt_P450_sf"/>
</dbReference>
<accession>A0A4Y7JAU1</accession>
<dbReference type="OMA" id="PGDINER"/>
<feature type="transmembrane region" description="Helical" evidence="9">
    <location>
        <begin position="6"/>
        <end position="25"/>
    </location>
</feature>
<dbReference type="EMBL" id="CM010717">
    <property type="protein sequence ID" value="RZC56735.1"/>
    <property type="molecule type" value="Genomic_DNA"/>
</dbReference>
<dbReference type="Gene3D" id="1.10.630.10">
    <property type="entry name" value="Cytochrome P450"/>
    <property type="match status" value="1"/>
</dbReference>
<dbReference type="CDD" id="cd11043">
    <property type="entry name" value="CYP90-like"/>
    <property type="match status" value="1"/>
</dbReference>
<evidence type="ECO:0000256" key="4">
    <source>
        <dbReference type="ARBA" id="ARBA00022723"/>
    </source>
</evidence>
<feature type="binding site" description="axial binding residue" evidence="8">
    <location>
        <position position="467"/>
    </location>
    <ligand>
        <name>heme</name>
        <dbReference type="ChEBI" id="CHEBI:30413"/>
    </ligand>
    <ligandPart>
        <name>Fe</name>
        <dbReference type="ChEBI" id="CHEBI:18248"/>
    </ligandPart>
</feature>
<keyword evidence="7" id="KW-0503">Monooxygenase</keyword>
<evidence type="ECO:0000256" key="9">
    <source>
        <dbReference type="SAM" id="Phobius"/>
    </source>
</evidence>
<dbReference type="Proteomes" id="UP000316621">
    <property type="component" value="Chromosome 3"/>
</dbReference>
<keyword evidence="9" id="KW-1133">Transmembrane helix</keyword>
<dbReference type="PANTHER" id="PTHR24286:SF384">
    <property type="entry name" value="P450, PUTATIVE (EUROFUNG)-RELATED"/>
    <property type="match status" value="1"/>
</dbReference>
<dbReference type="SUPFAM" id="SSF48264">
    <property type="entry name" value="Cytochrome P450"/>
    <property type="match status" value="1"/>
</dbReference>
<dbReference type="Pfam" id="PF00067">
    <property type="entry name" value="p450"/>
    <property type="match status" value="1"/>
</dbReference>
<keyword evidence="3 8" id="KW-0349">Heme</keyword>
<evidence type="ECO:0008006" key="12">
    <source>
        <dbReference type="Google" id="ProtNLM"/>
    </source>
</evidence>
<dbReference type="FunFam" id="1.10.630.10:FF:000022">
    <property type="entry name" value="Taxadiene 5-alpha hydroxylase"/>
    <property type="match status" value="1"/>
</dbReference>
<proteinExistence type="inferred from homology"/>
<dbReference type="PRINTS" id="PR00463">
    <property type="entry name" value="EP450I"/>
</dbReference>
<gene>
    <name evidence="10" type="ORF">C5167_015584</name>
</gene>
<dbReference type="STRING" id="3469.A0A4Y7JAU1"/>
<keyword evidence="9" id="KW-0812">Transmembrane</keyword>
<dbReference type="OrthoDB" id="1372046at2759"/>
<dbReference type="GO" id="GO:0033075">
    <property type="term" value="P:isoquinoline alkaloid biosynthetic process"/>
    <property type="evidence" value="ECO:0007669"/>
    <property type="project" value="UniProtKB-ARBA"/>
</dbReference>
<evidence type="ECO:0000256" key="6">
    <source>
        <dbReference type="ARBA" id="ARBA00023004"/>
    </source>
</evidence>
<sequence length="523" mass="59487">MDDLLLKISVVLLPALVFLLSLYSLKFLQSILIKTKQQEGTTAVEPPGTTGWPIVGETLDFGRANLKGFPEKFFYDRVRKYSSKVFKTSLIGETVTVLDGPAGNKFLFSNEYKLVTIWWPRAIQKIIPITEGVASPSGIQASKNLRQKIYPLILKRDALRKYVDMMDSLTRKHFDTHWDNKEEVIVYPLVQIYTFSMACWFLLSVDDEALVHELLKPFNVVVDGFASLPINLPGTPLNRGIKASKFIRNEFEKIVKQRMDQMHLLGEDEEKETILPQPPAQDMLSQMIMFSDNNPEDDEASVTDDHNNQKTKKFMSAAYIADLILCLMAAGYHTTSTVITVLMNFLADFPDVLNGVLQEQNEIAKSKAPGELLNLDDIYKMKYSWNVICEVLRLAPPFQGGFTEALTDFMYSGYFIPKGRKLYWTAISTHMNLENFPDPEKFDPSRFQGAGPAPYTFVPFGGGPGMCPGYEYARVEILVFLHHVVRRYTWEKLIPGDINERLKVNPYPLPPKGFPIRLQPRTT</sequence>
<dbReference type="PANTHER" id="PTHR24286">
    <property type="entry name" value="CYTOCHROME P450 26"/>
    <property type="match status" value="1"/>
</dbReference>
<reference evidence="10 11" key="1">
    <citation type="journal article" date="2018" name="Science">
        <title>The opium poppy genome and morphinan production.</title>
        <authorList>
            <person name="Guo L."/>
            <person name="Winzer T."/>
            <person name="Yang X."/>
            <person name="Li Y."/>
            <person name="Ning Z."/>
            <person name="He Z."/>
            <person name="Teodor R."/>
            <person name="Lu Y."/>
            <person name="Bowser T.A."/>
            <person name="Graham I.A."/>
            <person name="Ye K."/>
        </authorList>
    </citation>
    <scope>NUCLEOTIDE SEQUENCE [LARGE SCALE GENOMIC DNA]</scope>
    <source>
        <strain evidence="11">cv. HN1</strain>
        <tissue evidence="10">Leaves</tissue>
    </source>
</reference>
<evidence type="ECO:0000256" key="5">
    <source>
        <dbReference type="ARBA" id="ARBA00023002"/>
    </source>
</evidence>